<dbReference type="AlphaFoldDB" id="A0A1F6XJJ3"/>
<feature type="region of interest" description="Disordered" evidence="1">
    <location>
        <begin position="121"/>
        <end position="141"/>
    </location>
</feature>
<evidence type="ECO:0000313" key="3">
    <source>
        <dbReference type="Proteomes" id="UP000176629"/>
    </source>
</evidence>
<evidence type="ECO:0000313" key="2">
    <source>
        <dbReference type="EMBL" id="OGI94340.1"/>
    </source>
</evidence>
<accession>A0A1F6XJJ3</accession>
<dbReference type="SUPFAM" id="SSF48295">
    <property type="entry name" value="TrpR-like"/>
    <property type="match status" value="1"/>
</dbReference>
<dbReference type="InterPro" id="IPR010921">
    <property type="entry name" value="Trp_repressor/repl_initiator"/>
</dbReference>
<proteinExistence type="predicted"/>
<dbReference type="NCBIfam" id="TIGR02531">
    <property type="entry name" value="yecD_yerC"/>
    <property type="match status" value="1"/>
</dbReference>
<dbReference type="InterPro" id="IPR013368">
    <property type="entry name" value="YecD_YerC"/>
</dbReference>
<name>A0A1F6XJJ3_9BACT</name>
<dbReference type="Pfam" id="PF01371">
    <property type="entry name" value="Trp_repressor"/>
    <property type="match status" value="1"/>
</dbReference>
<dbReference type="InterPro" id="IPR000831">
    <property type="entry name" value="Trp_repress"/>
</dbReference>
<sequence>MSMGKGMNDNTRVKTVRLVKEIGPDTDWLTRENKQLVAGILALKNENEAKRFLRDLMTGFEIKEFANRLEAASLLSRDVKYNTIIEDTGLSSTTIARISKWLKGSLGGYRLILSRITPNQSKLGTGHSSPSKLGKGLFLSS</sequence>
<evidence type="ECO:0008006" key="4">
    <source>
        <dbReference type="Google" id="ProtNLM"/>
    </source>
</evidence>
<dbReference type="GO" id="GO:0043565">
    <property type="term" value="F:sequence-specific DNA binding"/>
    <property type="evidence" value="ECO:0007669"/>
    <property type="project" value="InterPro"/>
</dbReference>
<feature type="compositionally biased region" description="Polar residues" evidence="1">
    <location>
        <begin position="121"/>
        <end position="131"/>
    </location>
</feature>
<dbReference type="STRING" id="1801773.A3A03_03315"/>
<dbReference type="InterPro" id="IPR038116">
    <property type="entry name" value="TrpR-like_sf"/>
</dbReference>
<organism evidence="2 3">
    <name type="scientific">Candidatus Nomurabacteria bacterium RIFCSPLOWO2_01_FULL_40_18</name>
    <dbReference type="NCBI Taxonomy" id="1801773"/>
    <lineage>
        <taxon>Bacteria</taxon>
        <taxon>Candidatus Nomuraibacteriota</taxon>
    </lineage>
</organism>
<dbReference type="PANTHER" id="PTHR40080">
    <property type="entry name" value="LMO1763 PROTEIN"/>
    <property type="match status" value="1"/>
</dbReference>
<dbReference type="GO" id="GO:0003700">
    <property type="term" value="F:DNA-binding transcription factor activity"/>
    <property type="evidence" value="ECO:0007669"/>
    <property type="project" value="InterPro"/>
</dbReference>
<reference evidence="2 3" key="1">
    <citation type="journal article" date="2016" name="Nat. Commun.">
        <title>Thousands of microbial genomes shed light on interconnected biogeochemical processes in an aquifer system.</title>
        <authorList>
            <person name="Anantharaman K."/>
            <person name="Brown C.T."/>
            <person name="Hug L.A."/>
            <person name="Sharon I."/>
            <person name="Castelle C.J."/>
            <person name="Probst A.J."/>
            <person name="Thomas B.C."/>
            <person name="Singh A."/>
            <person name="Wilkins M.J."/>
            <person name="Karaoz U."/>
            <person name="Brodie E.L."/>
            <person name="Williams K.H."/>
            <person name="Hubbard S.S."/>
            <person name="Banfield J.F."/>
        </authorList>
    </citation>
    <scope>NUCLEOTIDE SEQUENCE [LARGE SCALE GENOMIC DNA]</scope>
</reference>
<dbReference type="Proteomes" id="UP000176629">
    <property type="component" value="Unassembled WGS sequence"/>
</dbReference>
<dbReference type="Gene3D" id="1.10.1270.10">
    <property type="entry name" value="TrpR-like"/>
    <property type="match status" value="1"/>
</dbReference>
<dbReference type="EMBL" id="MFUX01000025">
    <property type="protein sequence ID" value="OGI94340.1"/>
    <property type="molecule type" value="Genomic_DNA"/>
</dbReference>
<evidence type="ECO:0000256" key="1">
    <source>
        <dbReference type="SAM" id="MobiDB-lite"/>
    </source>
</evidence>
<protein>
    <recommendedName>
        <fullName evidence="4">TrpR-related protein YerC/YecD</fullName>
    </recommendedName>
</protein>
<dbReference type="PANTHER" id="PTHR40080:SF1">
    <property type="entry name" value="TRPR-LIKE PROTEIN YERC_YECD"/>
    <property type="match status" value="1"/>
</dbReference>
<comment type="caution">
    <text evidence="2">The sequence shown here is derived from an EMBL/GenBank/DDBJ whole genome shotgun (WGS) entry which is preliminary data.</text>
</comment>
<gene>
    <name evidence="2" type="ORF">A3A03_03315</name>
</gene>